<dbReference type="InterPro" id="IPR036698">
    <property type="entry name" value="TM1070-like_sf"/>
</dbReference>
<evidence type="ECO:0008006" key="3">
    <source>
        <dbReference type="Google" id="ProtNLM"/>
    </source>
</evidence>
<dbReference type="RefSeq" id="WP_116302385.1">
    <property type="nucleotide sequence ID" value="NZ_NFZV01000010.1"/>
</dbReference>
<evidence type="ECO:0000313" key="2">
    <source>
        <dbReference type="Proteomes" id="UP000256763"/>
    </source>
</evidence>
<proteinExistence type="predicted"/>
<gene>
    <name evidence="1" type="ORF">CAL65_04825</name>
</gene>
<dbReference type="InterPro" id="IPR009794">
    <property type="entry name" value="ASRT"/>
</dbReference>
<accession>A0A3E0X1Q4</accession>
<dbReference type="Proteomes" id="UP000256763">
    <property type="component" value="Unassembled WGS sequence"/>
</dbReference>
<sequence length="124" mass="13527">MPQAIGKTRWAIAEGYIPSGSTGSGRALESHETVCLLNAGDVDAHVEITIYFADREPAGPFVANVPARRTLHLRFNELKQPEPIPKDTDFASVIESNVPIVVQHTRLDSRQAELSIMTTLAFSA</sequence>
<keyword evidence="2" id="KW-1185">Reference proteome</keyword>
<organism evidence="1 2">
    <name type="scientific">Alkalilimnicola ehrlichii</name>
    <dbReference type="NCBI Taxonomy" id="351052"/>
    <lineage>
        <taxon>Bacteria</taxon>
        <taxon>Pseudomonadati</taxon>
        <taxon>Pseudomonadota</taxon>
        <taxon>Gammaproteobacteria</taxon>
        <taxon>Chromatiales</taxon>
        <taxon>Ectothiorhodospiraceae</taxon>
        <taxon>Alkalilimnicola</taxon>
    </lineage>
</organism>
<dbReference type="PIRSF" id="PIRSF008711">
    <property type="entry name" value="UCP008711"/>
    <property type="match status" value="1"/>
</dbReference>
<name>A0A3E0X1Q4_9GAMM</name>
<dbReference type="Gene3D" id="2.60.290.11">
    <property type="entry name" value="TM1070-like"/>
    <property type="match status" value="1"/>
</dbReference>
<dbReference type="AlphaFoldDB" id="A0A3E0X1Q4"/>
<dbReference type="Pfam" id="PF07100">
    <property type="entry name" value="ASRT"/>
    <property type="match status" value="1"/>
</dbReference>
<dbReference type="EMBL" id="NFZW01000003">
    <property type="protein sequence ID" value="RFA38656.1"/>
    <property type="molecule type" value="Genomic_DNA"/>
</dbReference>
<protein>
    <recommendedName>
        <fullName evidence="3">Sensory rhodopsin transducer</fullName>
    </recommendedName>
</protein>
<dbReference type="OrthoDB" id="512504at2"/>
<comment type="caution">
    <text evidence="1">The sequence shown here is derived from an EMBL/GenBank/DDBJ whole genome shotgun (WGS) entry which is preliminary data.</text>
</comment>
<reference evidence="2" key="1">
    <citation type="submission" date="2017-05" db="EMBL/GenBank/DDBJ databases">
        <authorList>
            <person name="Sharma S."/>
            <person name="Sidhu C."/>
            <person name="Pinnaka A.K."/>
        </authorList>
    </citation>
    <scope>NUCLEOTIDE SEQUENCE [LARGE SCALE GENOMIC DNA]</scope>
    <source>
        <strain evidence="2">AK93</strain>
    </source>
</reference>
<evidence type="ECO:0000313" key="1">
    <source>
        <dbReference type="EMBL" id="RFA38656.1"/>
    </source>
</evidence>
<dbReference type="SUPFAM" id="SSF89232">
    <property type="entry name" value="Hypothetical protein TM1070"/>
    <property type="match status" value="1"/>
</dbReference>